<dbReference type="PANTHER" id="PTHR36302:SF1">
    <property type="entry name" value="COPPER CHAPERONE PCU(A)C"/>
    <property type="match status" value="1"/>
</dbReference>
<dbReference type="Gene3D" id="2.60.40.1890">
    <property type="entry name" value="PCu(A)C copper chaperone"/>
    <property type="match status" value="1"/>
</dbReference>
<feature type="signal peptide" evidence="1">
    <location>
        <begin position="1"/>
        <end position="25"/>
    </location>
</feature>
<proteinExistence type="predicted"/>
<reference evidence="2 3" key="1">
    <citation type="submission" date="2016-10" db="EMBL/GenBank/DDBJ databases">
        <authorList>
            <person name="de Groot N.N."/>
        </authorList>
    </citation>
    <scope>NUCLEOTIDE SEQUENCE [LARGE SCALE GENOMIC DNA]</scope>
    <source>
        <strain evidence="2 3">CGMCC 4.2022</strain>
    </source>
</reference>
<feature type="chain" id="PRO_5011621252" description="Copper chaperone PCu(A)C" evidence="1">
    <location>
        <begin position="26"/>
        <end position="167"/>
    </location>
</feature>
<sequence length="167" mass="16603">MNRPTRVGSAALIALAAAATCTAVAVTGCSSSSSGGGSSKAAGPARLKVTGGYIPRPLLTDMAAAYFTVTNTGGTAARLTSVSSPLAAHATLHITKDDTMQQVQSLTVPAGGTLTLSTGGDHVMLEDLTRKPAVGDTVPLTLHFAQGAPATVTITVPVRPTSYTPGG</sequence>
<dbReference type="PANTHER" id="PTHR36302">
    <property type="entry name" value="BLR7088 PROTEIN"/>
    <property type="match status" value="1"/>
</dbReference>
<dbReference type="EMBL" id="FNIE01000002">
    <property type="protein sequence ID" value="SDM99029.1"/>
    <property type="molecule type" value="Genomic_DNA"/>
</dbReference>
<keyword evidence="3" id="KW-1185">Reference proteome</keyword>
<dbReference type="AlphaFoldDB" id="A0A1G9XQC3"/>
<dbReference type="PROSITE" id="PS51257">
    <property type="entry name" value="PROKAR_LIPOPROTEIN"/>
    <property type="match status" value="1"/>
</dbReference>
<protein>
    <recommendedName>
        <fullName evidence="4">Copper chaperone PCu(A)C</fullName>
    </recommendedName>
</protein>
<evidence type="ECO:0000256" key="1">
    <source>
        <dbReference type="SAM" id="SignalP"/>
    </source>
</evidence>
<gene>
    <name evidence="2" type="ORF">SAMN05216259_102238</name>
</gene>
<evidence type="ECO:0000313" key="2">
    <source>
        <dbReference type="EMBL" id="SDM99029.1"/>
    </source>
</evidence>
<dbReference type="Proteomes" id="UP000199341">
    <property type="component" value="Unassembled WGS sequence"/>
</dbReference>
<dbReference type="InterPro" id="IPR036182">
    <property type="entry name" value="PCuAC_sf"/>
</dbReference>
<evidence type="ECO:0008006" key="4">
    <source>
        <dbReference type="Google" id="ProtNLM"/>
    </source>
</evidence>
<organism evidence="2 3">
    <name type="scientific">Actinacidiphila guanduensis</name>
    <dbReference type="NCBI Taxonomy" id="310781"/>
    <lineage>
        <taxon>Bacteria</taxon>
        <taxon>Bacillati</taxon>
        <taxon>Actinomycetota</taxon>
        <taxon>Actinomycetes</taxon>
        <taxon>Kitasatosporales</taxon>
        <taxon>Streptomycetaceae</taxon>
        <taxon>Actinacidiphila</taxon>
    </lineage>
</organism>
<dbReference type="OrthoDB" id="9796962at2"/>
<keyword evidence="1" id="KW-0732">Signal</keyword>
<dbReference type="RefSeq" id="WP_093782945.1">
    <property type="nucleotide sequence ID" value="NZ_FNIE01000002.1"/>
</dbReference>
<accession>A0A1G9XQC3</accession>
<evidence type="ECO:0000313" key="3">
    <source>
        <dbReference type="Proteomes" id="UP000199341"/>
    </source>
</evidence>
<dbReference type="InterPro" id="IPR058248">
    <property type="entry name" value="Lxx211020-like"/>
</dbReference>
<dbReference type="InterPro" id="IPR007410">
    <property type="entry name" value="LpqE-like"/>
</dbReference>
<dbReference type="SUPFAM" id="SSF110087">
    <property type="entry name" value="DR1885-like metal-binding protein"/>
    <property type="match status" value="1"/>
</dbReference>
<name>A0A1G9XQC3_9ACTN</name>
<dbReference type="Pfam" id="PF04314">
    <property type="entry name" value="PCuAC"/>
    <property type="match status" value="1"/>
</dbReference>
<dbReference type="STRING" id="310781.SAMN05216259_102238"/>